<evidence type="ECO:0000256" key="2">
    <source>
        <dbReference type="ARBA" id="ARBA00022771"/>
    </source>
</evidence>
<reference evidence="7" key="1">
    <citation type="submission" date="2023-06" db="EMBL/GenBank/DDBJ databases">
        <title>Genome-scale phylogeny and comparative genomics of the fungal order Sordariales.</title>
        <authorList>
            <consortium name="Lawrence Berkeley National Laboratory"/>
            <person name="Hensen N."/>
            <person name="Bonometti L."/>
            <person name="Westerberg I."/>
            <person name="Brannstrom I.O."/>
            <person name="Guillou S."/>
            <person name="Cros-Aarteil S."/>
            <person name="Calhoun S."/>
            <person name="Haridas S."/>
            <person name="Kuo A."/>
            <person name="Mondo S."/>
            <person name="Pangilinan J."/>
            <person name="Riley R."/>
            <person name="Labutti K."/>
            <person name="Andreopoulos B."/>
            <person name="Lipzen A."/>
            <person name="Chen C."/>
            <person name="Yanf M."/>
            <person name="Daum C."/>
            <person name="Ng V."/>
            <person name="Clum A."/>
            <person name="Steindorff A."/>
            <person name="Ohm R."/>
            <person name="Martin F."/>
            <person name="Silar P."/>
            <person name="Natvig D."/>
            <person name="Lalanne C."/>
            <person name="Gautier V."/>
            <person name="Ament-Velasquez S.L."/>
            <person name="Kruys A."/>
            <person name="Hutchinson M.I."/>
            <person name="Powell A.J."/>
            <person name="Barry K."/>
            <person name="Miller A.N."/>
            <person name="Grigoriev I.V."/>
            <person name="Debuchy R."/>
            <person name="Gladieux P."/>
            <person name="Thoren M.H."/>
            <person name="Johannesson H."/>
        </authorList>
    </citation>
    <scope>NUCLEOTIDE SEQUENCE</scope>
    <source>
        <strain evidence="7">CBS 606.72</strain>
    </source>
</reference>
<dbReference type="EMBL" id="JAULSU010000004">
    <property type="protein sequence ID" value="KAK0619275.1"/>
    <property type="molecule type" value="Genomic_DNA"/>
</dbReference>
<feature type="region of interest" description="Disordered" evidence="5">
    <location>
        <begin position="71"/>
        <end position="100"/>
    </location>
</feature>
<dbReference type="GO" id="GO:0008270">
    <property type="term" value="F:zinc ion binding"/>
    <property type="evidence" value="ECO:0007669"/>
    <property type="project" value="UniProtKB-KW"/>
</dbReference>
<organism evidence="7 8">
    <name type="scientific">Immersiella caudata</name>
    <dbReference type="NCBI Taxonomy" id="314043"/>
    <lineage>
        <taxon>Eukaryota</taxon>
        <taxon>Fungi</taxon>
        <taxon>Dikarya</taxon>
        <taxon>Ascomycota</taxon>
        <taxon>Pezizomycotina</taxon>
        <taxon>Sordariomycetes</taxon>
        <taxon>Sordariomycetidae</taxon>
        <taxon>Sordariales</taxon>
        <taxon>Lasiosphaeriaceae</taxon>
        <taxon>Immersiella</taxon>
    </lineage>
</organism>
<name>A0AA39WQ28_9PEZI</name>
<dbReference type="InterPro" id="IPR004181">
    <property type="entry name" value="Znf_MIZ"/>
</dbReference>
<feature type="region of interest" description="Disordered" evidence="5">
    <location>
        <begin position="25"/>
        <end position="44"/>
    </location>
</feature>
<gene>
    <name evidence="7" type="ORF">B0T14DRAFT_566155</name>
</gene>
<evidence type="ECO:0000259" key="6">
    <source>
        <dbReference type="PROSITE" id="PS51044"/>
    </source>
</evidence>
<dbReference type="InterPro" id="IPR013083">
    <property type="entry name" value="Znf_RING/FYVE/PHD"/>
</dbReference>
<evidence type="ECO:0000256" key="1">
    <source>
        <dbReference type="ARBA" id="ARBA00022723"/>
    </source>
</evidence>
<evidence type="ECO:0000313" key="8">
    <source>
        <dbReference type="Proteomes" id="UP001175000"/>
    </source>
</evidence>
<proteinExistence type="predicted"/>
<dbReference type="PROSITE" id="PS51044">
    <property type="entry name" value="ZF_SP_RING"/>
    <property type="match status" value="1"/>
</dbReference>
<feature type="compositionally biased region" description="Polar residues" evidence="5">
    <location>
        <begin position="25"/>
        <end position="41"/>
    </location>
</feature>
<dbReference type="AlphaFoldDB" id="A0AA39WQ28"/>
<accession>A0AA39WQ28</accession>
<evidence type="ECO:0000313" key="7">
    <source>
        <dbReference type="EMBL" id="KAK0619275.1"/>
    </source>
</evidence>
<dbReference type="PANTHER" id="PTHR10782">
    <property type="entry name" value="ZINC FINGER MIZ DOMAIN-CONTAINING PROTEIN"/>
    <property type="match status" value="1"/>
</dbReference>
<feature type="domain" description="SP-RING-type" evidence="6">
    <location>
        <begin position="909"/>
        <end position="1019"/>
    </location>
</feature>
<sequence length="1073" mass="116950">MPAHSGGPPKSSLGGKQSIASSNATVTTFLSGGRQQKSWITGTAVKPTYRPASFRQSAPQAVPPQFAQSVLLSPAPSDEPSPAVSNAHDSPNPHPAALPGAQIMANPAHSLPVAEARFVHDLSIDAPPPVTAAQFSPTNRPTPVLASNNVGLSPDLGVATYTGSSVVQSNSFGSSASGAASGQGQVLRNSPVVQNGAPPAKRRRTDPAMHMRFAPLVHKVDSHVRARGGDQNITADVEKPRLQLLKTACVEEDIFFLTLHQLFCIWSESPASVQGFLHHPPSTTDRAFSVLESVLKKNQLISAPTRSFFAAFPAPISQLIATPAYTTTIEQVSVFLGNLANKFPILTTELLNRRYPYMVHELKDGLGCHSTVLQIIFFTACRRRLGVLDGPLGVQMEELFKRDQKRSIVDGTIEENLAWNGQLARIYRNIVAAVEQGSPTTRTAVSSASPSAVQSPIFAARAQVVPSNGPRTHSDASPTGPVPVASSYSQGYGQLVPPPAAPIPTLSYQGEGVPITHYGQNQNTQGQLYPATVHLQHIAQQQLQLQDPQMSQQFQHQQLHQQQLQQQFQQQQRRQQLQMQQIGQVHQAHLSNVQQRQQTQQSIGLGIDSPPLLNANNFAPPTQQLAISQLRAPDVGNHPSPVTRPYSVTGDVHHGVNGSFAMFPQPHQVLAHGTLANPDRPLLPPAGQVITRTDWPYDSQDRKAVLMGLHQASSRSPKRIVKGRTERFYQAPKSLPVGPVLITPKTVVQTLNFEVTKEQLKLASPISVVDRSAVVEHFNGSLRWRLRACKVTIPNKALSEQQWVTMDTSWPTNIYITCNGRIADIRRKPHNGKDLAIELTDLVVCGSNNITIALPEQAREASGDRFVAVELLETLSHSEVIKLVRQSGIIPPEQTLQTIRQRLTGSSSSDDGVVFDEPNLAIDLADPFSAVIFETPARGVACTHMECFDLENMLNSRLPKQAQNCPHGDILCECPSAVEPTFPDKWRCPICDKDARPYSLRIDGFLLQVRQRLAEEGKLQTKSMRVNQDGTWTVVVEADDDLDSDEEGSVVPTKVAAPPTIARRQEVEVIEID</sequence>
<dbReference type="GO" id="GO:0061665">
    <property type="term" value="F:SUMO ligase activity"/>
    <property type="evidence" value="ECO:0007669"/>
    <property type="project" value="TreeGrafter"/>
</dbReference>
<evidence type="ECO:0000256" key="3">
    <source>
        <dbReference type="ARBA" id="ARBA00022833"/>
    </source>
</evidence>
<feature type="compositionally biased region" description="Low complexity" evidence="5">
    <location>
        <begin position="173"/>
        <end position="186"/>
    </location>
</feature>
<comment type="caution">
    <text evidence="7">The sequence shown here is derived from an EMBL/GenBank/DDBJ whole genome shotgun (WGS) entry which is preliminary data.</text>
</comment>
<evidence type="ECO:0000256" key="5">
    <source>
        <dbReference type="SAM" id="MobiDB-lite"/>
    </source>
</evidence>
<protein>
    <recommendedName>
        <fullName evidence="6">SP-RING-type domain-containing protein</fullName>
    </recommendedName>
</protein>
<dbReference type="GO" id="GO:0016925">
    <property type="term" value="P:protein sumoylation"/>
    <property type="evidence" value="ECO:0007669"/>
    <property type="project" value="TreeGrafter"/>
</dbReference>
<keyword evidence="1" id="KW-0479">Metal-binding</keyword>
<keyword evidence="3" id="KW-0862">Zinc</keyword>
<feature type="region of interest" description="Disordered" evidence="5">
    <location>
        <begin position="173"/>
        <end position="205"/>
    </location>
</feature>
<dbReference type="GO" id="GO:0000785">
    <property type="term" value="C:chromatin"/>
    <property type="evidence" value="ECO:0007669"/>
    <property type="project" value="TreeGrafter"/>
</dbReference>
<dbReference type="Proteomes" id="UP001175000">
    <property type="component" value="Unassembled WGS sequence"/>
</dbReference>
<dbReference type="Gene3D" id="3.30.40.10">
    <property type="entry name" value="Zinc/RING finger domain, C3HC4 (zinc finger)"/>
    <property type="match status" value="1"/>
</dbReference>
<dbReference type="PANTHER" id="PTHR10782:SF4">
    <property type="entry name" value="TONALLI, ISOFORM E"/>
    <property type="match status" value="1"/>
</dbReference>
<keyword evidence="2 4" id="KW-0863">Zinc-finger</keyword>
<evidence type="ECO:0000256" key="4">
    <source>
        <dbReference type="PROSITE-ProRule" id="PRU00452"/>
    </source>
</evidence>
<keyword evidence="8" id="KW-1185">Reference proteome</keyword>